<accession>A0ABR2PWY1</accession>
<dbReference type="Pfam" id="PF03061">
    <property type="entry name" value="4HBT"/>
    <property type="match status" value="2"/>
</dbReference>
<evidence type="ECO:0000256" key="1">
    <source>
        <dbReference type="ARBA" id="ARBA00008324"/>
    </source>
</evidence>
<feature type="domain" description="Thioesterase" evidence="3">
    <location>
        <begin position="59"/>
        <end position="133"/>
    </location>
</feature>
<dbReference type="PANTHER" id="PTHR21660:SF1">
    <property type="entry name" value="ACYL-COENZYME A THIOESTERASE 13"/>
    <property type="match status" value="1"/>
</dbReference>
<dbReference type="InterPro" id="IPR039298">
    <property type="entry name" value="ACOT13"/>
</dbReference>
<feature type="domain" description="Thioesterase" evidence="3">
    <location>
        <begin position="199"/>
        <end position="272"/>
    </location>
</feature>
<reference evidence="4 5" key="1">
    <citation type="journal article" date="2024" name="G3 (Bethesda)">
        <title>Genome assembly of Hibiscus sabdariffa L. provides insights into metabolisms of medicinal natural products.</title>
        <authorList>
            <person name="Kim T."/>
        </authorList>
    </citation>
    <scope>NUCLEOTIDE SEQUENCE [LARGE SCALE GENOMIC DNA]</scope>
    <source>
        <strain evidence="4">TK-2024</strain>
        <tissue evidence="4">Old leaves</tissue>
    </source>
</reference>
<dbReference type="Gene3D" id="3.10.129.10">
    <property type="entry name" value="Hotdog Thioesterase"/>
    <property type="match status" value="2"/>
</dbReference>
<evidence type="ECO:0000259" key="3">
    <source>
        <dbReference type="Pfam" id="PF03061"/>
    </source>
</evidence>
<dbReference type="SUPFAM" id="SSF54637">
    <property type="entry name" value="Thioesterase/thiol ester dehydrase-isomerase"/>
    <property type="match status" value="2"/>
</dbReference>
<proteinExistence type="inferred from homology"/>
<dbReference type="InterPro" id="IPR006683">
    <property type="entry name" value="Thioestr_dom"/>
</dbReference>
<dbReference type="InterPro" id="IPR029069">
    <property type="entry name" value="HotDog_dom_sf"/>
</dbReference>
<dbReference type="Proteomes" id="UP001396334">
    <property type="component" value="Unassembled WGS sequence"/>
</dbReference>
<dbReference type="PANTHER" id="PTHR21660">
    <property type="entry name" value="THIOESTERASE SUPERFAMILY MEMBER-RELATED"/>
    <property type="match status" value="1"/>
</dbReference>
<evidence type="ECO:0000256" key="2">
    <source>
        <dbReference type="ARBA" id="ARBA00022801"/>
    </source>
</evidence>
<sequence>MEEHTTTLQKSLKWLQDLSKGNISHELEALTLKGLQILHAQKGSLRCSFIVPTHASDPYGNWHVGAMATLVDDVAATAVYSVAGHAKVSLDFSISFHSTAKIQEEVEIEAKVVAEKGKLAQVVVEIRRKRNGELIALGKQWTATHKASVKPSLDKNLSKGEISHELEELTLRGLQIVDARKGSICCKFVVPSHASDTDGNWHVGAMATLIDVVAGTAILSVVGHNKVSLDFSISFHSTAKIQEEVVVEAKVVAEKGKLAQAVVEVRRKRNGELIALGKQWMATHKASAQVGGGLARPDPYEEDGLSVILKGGLERPTKGMGSIGSGEWGGGSPAAATATGCSYLKHSLSSQIWLRNK</sequence>
<protein>
    <recommendedName>
        <fullName evidence="3">Thioesterase domain-containing protein</fullName>
    </recommendedName>
</protein>
<evidence type="ECO:0000313" key="4">
    <source>
        <dbReference type="EMBL" id="KAK8992762.1"/>
    </source>
</evidence>
<gene>
    <name evidence="4" type="ORF">V6N11_048832</name>
</gene>
<dbReference type="EMBL" id="JBBPBN010000050">
    <property type="protein sequence ID" value="KAK8992762.1"/>
    <property type="molecule type" value="Genomic_DNA"/>
</dbReference>
<keyword evidence="5" id="KW-1185">Reference proteome</keyword>
<keyword evidence="2" id="KW-0378">Hydrolase</keyword>
<organism evidence="4 5">
    <name type="scientific">Hibiscus sabdariffa</name>
    <name type="common">roselle</name>
    <dbReference type="NCBI Taxonomy" id="183260"/>
    <lineage>
        <taxon>Eukaryota</taxon>
        <taxon>Viridiplantae</taxon>
        <taxon>Streptophyta</taxon>
        <taxon>Embryophyta</taxon>
        <taxon>Tracheophyta</taxon>
        <taxon>Spermatophyta</taxon>
        <taxon>Magnoliopsida</taxon>
        <taxon>eudicotyledons</taxon>
        <taxon>Gunneridae</taxon>
        <taxon>Pentapetalae</taxon>
        <taxon>rosids</taxon>
        <taxon>malvids</taxon>
        <taxon>Malvales</taxon>
        <taxon>Malvaceae</taxon>
        <taxon>Malvoideae</taxon>
        <taxon>Hibiscus</taxon>
    </lineage>
</organism>
<dbReference type="CDD" id="cd03443">
    <property type="entry name" value="PaaI_thioesterase"/>
    <property type="match status" value="2"/>
</dbReference>
<comment type="similarity">
    <text evidence="1">Belongs to the thioesterase PaaI family.</text>
</comment>
<evidence type="ECO:0000313" key="5">
    <source>
        <dbReference type="Proteomes" id="UP001396334"/>
    </source>
</evidence>
<comment type="caution">
    <text evidence="4">The sequence shown here is derived from an EMBL/GenBank/DDBJ whole genome shotgun (WGS) entry which is preliminary data.</text>
</comment>
<name>A0ABR2PWY1_9ROSI</name>